<dbReference type="EMBL" id="JQ844274">
    <property type="protein sequence ID" value="AGS54056.1"/>
    <property type="molecule type" value="Genomic_DNA"/>
</dbReference>
<sequence>MLAKDSAAIAYSAEPELLTVGVLKNGAMSILQGLADLNIISLRKQAVKEDYVPIKIENLIKEIDSEFEDLELETYDKETQKSFSASAEQLKKLLTNASIKKTPDVVVFYKGYFGLIWDTKDDDSVYLYSMPGKKLFYNKVGENYSETRTVNADRKIFENLIKEINLMV</sequence>
<name>A0A806K247_9BACT</name>
<accession>A0A806K247</accession>
<dbReference type="AlphaFoldDB" id="A0A806K247"/>
<organism evidence="1">
    <name type="scientific">uncultured bacterium contig00048</name>
    <dbReference type="NCBI Taxonomy" id="1181533"/>
    <lineage>
        <taxon>Bacteria</taxon>
        <taxon>environmental samples</taxon>
    </lineage>
</organism>
<proteinExistence type="predicted"/>
<reference evidence="1" key="1">
    <citation type="submission" date="2012-03" db="EMBL/GenBank/DDBJ databases">
        <title>Functional metagenomics reveals considerable lignocellulase gene clusters in the gut microbiome of a wood-feeding higher termite.</title>
        <authorList>
            <person name="Liu N."/>
        </authorList>
    </citation>
    <scope>NUCLEOTIDE SEQUENCE</scope>
</reference>
<protein>
    <submittedName>
        <fullName evidence="1">Uncharacterized protein</fullName>
    </submittedName>
</protein>
<evidence type="ECO:0000313" key="1">
    <source>
        <dbReference type="EMBL" id="AGS54056.1"/>
    </source>
</evidence>